<dbReference type="Proteomes" id="UP001465153">
    <property type="component" value="Unassembled WGS sequence"/>
</dbReference>
<reference evidence="3 4" key="1">
    <citation type="submission" date="2024-04" db="EMBL/GenBank/DDBJ databases">
        <title>Draft genome sequence of Sessilibacter corallicola NBRC 116591.</title>
        <authorList>
            <person name="Miyakawa T."/>
            <person name="Kusuya Y."/>
            <person name="Miura T."/>
        </authorList>
    </citation>
    <scope>NUCLEOTIDE SEQUENCE [LARGE SCALE GENOMIC DNA]</scope>
    <source>
        <strain evidence="3 4">KU-00831-HH</strain>
    </source>
</reference>
<keyword evidence="1" id="KW-0812">Transmembrane</keyword>
<keyword evidence="4" id="KW-1185">Reference proteome</keyword>
<accession>A0ABQ0A9E2</accession>
<dbReference type="Gene3D" id="1.10.287.70">
    <property type="match status" value="1"/>
</dbReference>
<comment type="caution">
    <text evidence="3">The sequence shown here is derived from an EMBL/GenBank/DDBJ whole genome shotgun (WGS) entry which is preliminary data.</text>
</comment>
<proteinExistence type="predicted"/>
<evidence type="ECO:0000313" key="4">
    <source>
        <dbReference type="Proteomes" id="UP001465153"/>
    </source>
</evidence>
<name>A0ABQ0A9E2_9GAMM</name>
<keyword evidence="1" id="KW-1133">Transmembrane helix</keyword>
<gene>
    <name evidence="3" type="ORF">NBRC116591_20840</name>
</gene>
<dbReference type="RefSeq" id="WP_233090639.1">
    <property type="nucleotide sequence ID" value="NZ_BAABWN010000006.1"/>
</dbReference>
<evidence type="ECO:0000256" key="1">
    <source>
        <dbReference type="SAM" id="Phobius"/>
    </source>
</evidence>
<keyword evidence="3" id="KW-0406">Ion transport</keyword>
<keyword evidence="3" id="KW-0407">Ion channel</keyword>
<feature type="domain" description="Potassium channel" evidence="2">
    <location>
        <begin position="53"/>
        <end position="135"/>
    </location>
</feature>
<keyword evidence="1" id="KW-0472">Membrane</keyword>
<dbReference type="GO" id="GO:0034220">
    <property type="term" value="P:monoatomic ion transmembrane transport"/>
    <property type="evidence" value="ECO:0007669"/>
    <property type="project" value="UniProtKB-KW"/>
</dbReference>
<feature type="transmembrane region" description="Helical" evidence="1">
    <location>
        <begin position="41"/>
        <end position="66"/>
    </location>
</feature>
<organism evidence="3 4">
    <name type="scientific">Sessilibacter corallicola</name>
    <dbReference type="NCBI Taxonomy" id="2904075"/>
    <lineage>
        <taxon>Bacteria</taxon>
        <taxon>Pseudomonadati</taxon>
        <taxon>Pseudomonadota</taxon>
        <taxon>Gammaproteobacteria</taxon>
        <taxon>Cellvibrionales</taxon>
        <taxon>Cellvibrionaceae</taxon>
        <taxon>Sessilibacter</taxon>
    </lineage>
</organism>
<dbReference type="EMBL" id="BAABWN010000006">
    <property type="protein sequence ID" value="GAA6168273.1"/>
    <property type="molecule type" value="Genomic_DNA"/>
</dbReference>
<feature type="transmembrane region" description="Helical" evidence="1">
    <location>
        <begin position="6"/>
        <end position="29"/>
    </location>
</feature>
<dbReference type="SUPFAM" id="SSF81324">
    <property type="entry name" value="Voltage-gated potassium channels"/>
    <property type="match status" value="1"/>
</dbReference>
<keyword evidence="3" id="KW-0813">Transport</keyword>
<evidence type="ECO:0000259" key="2">
    <source>
        <dbReference type="Pfam" id="PF07885"/>
    </source>
</evidence>
<dbReference type="Pfam" id="PF07885">
    <property type="entry name" value="Ion_trans_2"/>
    <property type="match status" value="1"/>
</dbReference>
<dbReference type="InterPro" id="IPR013099">
    <property type="entry name" value="K_chnl_dom"/>
</dbReference>
<sequence length="144" mass="16165">MLIMLTINFVVVTLSVIVHYEFLHLLSVYLPKIRIKTRLKVVFGILGSLAAHIIEVWIFAAAYYGLIQLGTFGNLEGNFTHSILDCAYYSITTYTSLGTGDIQPTGDIRFLAGIEALCGLVLITWSASFMFIEMQKYWKTDDNA</sequence>
<feature type="transmembrane region" description="Helical" evidence="1">
    <location>
        <begin position="110"/>
        <end position="132"/>
    </location>
</feature>
<evidence type="ECO:0000313" key="3">
    <source>
        <dbReference type="EMBL" id="GAA6168273.1"/>
    </source>
</evidence>
<protein>
    <submittedName>
        <fullName evidence="3">Potassium channel family protein</fullName>
    </submittedName>
</protein>